<reference evidence="1" key="1">
    <citation type="journal article" date="2014" name="Front. Microbiol.">
        <title>High frequency of phylogenetically diverse reductive dehalogenase-homologous genes in deep subseafloor sedimentary metagenomes.</title>
        <authorList>
            <person name="Kawai M."/>
            <person name="Futagami T."/>
            <person name="Toyoda A."/>
            <person name="Takaki Y."/>
            <person name="Nishi S."/>
            <person name="Hori S."/>
            <person name="Arai W."/>
            <person name="Tsubouchi T."/>
            <person name="Morono Y."/>
            <person name="Uchiyama I."/>
            <person name="Ito T."/>
            <person name="Fujiyama A."/>
            <person name="Inagaki F."/>
            <person name="Takami H."/>
        </authorList>
    </citation>
    <scope>NUCLEOTIDE SEQUENCE</scope>
    <source>
        <strain evidence="1">Expedition CK06-06</strain>
    </source>
</reference>
<dbReference type="AlphaFoldDB" id="X0RN09"/>
<accession>X0RN09</accession>
<proteinExistence type="predicted"/>
<evidence type="ECO:0008006" key="2">
    <source>
        <dbReference type="Google" id="ProtNLM"/>
    </source>
</evidence>
<protein>
    <recommendedName>
        <fullName evidence="2">Glycosyltransferase 2-like domain-containing protein</fullName>
    </recommendedName>
</protein>
<gene>
    <name evidence="1" type="ORF">S01H1_17227</name>
</gene>
<sequence length="56" mass="6547">YLFDLEILLRALKLGYRIEEFPVEWSCDPDSRLRPGSDAPNVLKDLLEVRTIIKKT</sequence>
<dbReference type="EMBL" id="BARS01009127">
    <property type="protein sequence ID" value="GAF70188.1"/>
    <property type="molecule type" value="Genomic_DNA"/>
</dbReference>
<organism evidence="1">
    <name type="scientific">marine sediment metagenome</name>
    <dbReference type="NCBI Taxonomy" id="412755"/>
    <lineage>
        <taxon>unclassified sequences</taxon>
        <taxon>metagenomes</taxon>
        <taxon>ecological metagenomes</taxon>
    </lineage>
</organism>
<evidence type="ECO:0000313" key="1">
    <source>
        <dbReference type="EMBL" id="GAF70188.1"/>
    </source>
</evidence>
<comment type="caution">
    <text evidence="1">The sequence shown here is derived from an EMBL/GenBank/DDBJ whole genome shotgun (WGS) entry which is preliminary data.</text>
</comment>
<name>X0RN09_9ZZZZ</name>
<feature type="non-terminal residue" evidence="1">
    <location>
        <position position="1"/>
    </location>
</feature>